<dbReference type="RefSeq" id="WP_170211110.1">
    <property type="nucleotide sequence ID" value="NZ_CP032486.1"/>
</dbReference>
<accession>A0A4Y6V7N3</accession>
<organism evidence="1 2">
    <name type="scientific">Neokomagataea tanensis</name>
    <dbReference type="NCBI Taxonomy" id="661191"/>
    <lineage>
        <taxon>Bacteria</taxon>
        <taxon>Pseudomonadati</taxon>
        <taxon>Pseudomonadota</taxon>
        <taxon>Alphaproteobacteria</taxon>
        <taxon>Acetobacterales</taxon>
        <taxon>Acetobacteraceae</taxon>
        <taxon>Neokomagataea</taxon>
    </lineage>
</organism>
<name>A0A4Y6V7N3_9PROT</name>
<protein>
    <submittedName>
        <fullName evidence="1">Uncharacterized protein</fullName>
    </submittedName>
</protein>
<proteinExistence type="predicted"/>
<dbReference type="KEGG" id="ntn:D5366_11690"/>
<reference evidence="1 2" key="1">
    <citation type="submission" date="2018-09" db="EMBL/GenBank/DDBJ databases">
        <title>The complete genome sequence of Neokomagataea tanensis NBRC 106556(T).</title>
        <authorList>
            <person name="Chua K.-O."/>
            <person name="See-Too W.-S."/>
            <person name="Hong K.-W."/>
            <person name="Yin W.-F."/>
            <person name="Chan K.-G."/>
        </authorList>
    </citation>
    <scope>NUCLEOTIDE SEQUENCE [LARGE SCALE GENOMIC DNA]</scope>
    <source>
        <strain evidence="2">AH13 \ NBRC 106556</strain>
        <plasmid evidence="1 2">unnamed1</plasmid>
    </source>
</reference>
<evidence type="ECO:0000313" key="2">
    <source>
        <dbReference type="Proteomes" id="UP000317214"/>
    </source>
</evidence>
<geneLocation type="plasmid" evidence="1">
    <name>unnamed1</name>
</geneLocation>
<dbReference type="Proteomes" id="UP000317214">
    <property type="component" value="Plasmid unnamed1"/>
</dbReference>
<sequence length="78" mass="8487">MLAKPEWDVIRRTEALSWLCHINQWSVAQAQDCVARNGVSGAANPGVAMCLGLLSIMAMRLSPMRSKKPATFSGIFPV</sequence>
<evidence type="ECO:0000313" key="1">
    <source>
        <dbReference type="EMBL" id="QDH26069.1"/>
    </source>
</evidence>
<dbReference type="AlphaFoldDB" id="A0A4Y6V7N3"/>
<dbReference type="EMBL" id="CP032486">
    <property type="protein sequence ID" value="QDH26069.1"/>
    <property type="molecule type" value="Genomic_DNA"/>
</dbReference>
<keyword evidence="2" id="KW-1185">Reference proteome</keyword>
<gene>
    <name evidence="1" type="ORF">D5366_11690</name>
</gene>
<keyword evidence="1" id="KW-0614">Plasmid</keyword>